<feature type="transmembrane region" description="Helical" evidence="2">
    <location>
        <begin position="352"/>
        <end position="377"/>
    </location>
</feature>
<evidence type="ECO:0000313" key="5">
    <source>
        <dbReference type="Proteomes" id="UP000612352"/>
    </source>
</evidence>
<evidence type="ECO:0000259" key="3">
    <source>
        <dbReference type="Pfam" id="PF25592"/>
    </source>
</evidence>
<feature type="transmembrane region" description="Helical" evidence="2">
    <location>
        <begin position="192"/>
        <end position="211"/>
    </location>
</feature>
<feature type="transmembrane region" description="Helical" evidence="2">
    <location>
        <begin position="250"/>
        <end position="274"/>
    </location>
</feature>
<feature type="transmembrane region" description="Helical" evidence="2">
    <location>
        <begin position="286"/>
        <end position="304"/>
    </location>
</feature>
<keyword evidence="5" id="KW-1185">Reference proteome</keyword>
<dbReference type="RefSeq" id="WP_200502500.1">
    <property type="nucleotide sequence ID" value="NZ_JAEDAJ010000005.1"/>
</dbReference>
<sequence>MARDRRGSRGGDEDWIFSADPGTVPTEKLPGREEVELLAAERAGHPRHRRPVRPTVQTGGQDDGQAGDDLRDTRTGALPALDEDGQVPEDGAAAGNRAGTDDGTGAGTDDGNGTGTDADWTRESTDEDARTLAPHGEDAPAPVGGSSDAENGSAATYARSGTTPNAADAPGRSPAIPARFADLGAFDALRDVTAFVCLVAALSTSFTHAGYTPVDLIGRIAVGFGLLVLVVVLVLRWVPKTSPLRLVRTVRVIGLAPVLLVAVGTIVADLVTSIPVMFSPLPEGPPLGLGAGVSLLLAGAVVGIEPRAHEGYLPSALARRRSRTVIAGIALAAAASFVFAVVMLVGRVFVTGWAYSLITFASALVSALLLTLLIGAALRRDRSWFVFCAGAASGLVILAIADNSLRLEFAAPTSFATDFVYLPFVFAAWGVMISRSFVRTMPLNFQRVDWIVYAVRAFEFGAIMHAAAIVWNLIAAVAAIGGAGMGGPVIHVMDAVISACFVAISLFARRSLLERPADVARSSAVIAGVVMLVVGFLDVIVNSLATGAGAGLMTGGVALAVGVVAALMLTVPAPVRDEYGAPDLSRMFADFRTRNEPATAASPELIPDVSAERARIKVFPGAARR</sequence>
<dbReference type="Proteomes" id="UP000612352">
    <property type="component" value="Unassembled WGS sequence"/>
</dbReference>
<dbReference type="Pfam" id="PF25592">
    <property type="entry name" value="DUF7937"/>
    <property type="match status" value="1"/>
</dbReference>
<feature type="transmembrane region" description="Helical" evidence="2">
    <location>
        <begin position="489"/>
        <end position="507"/>
    </location>
</feature>
<dbReference type="InterPro" id="IPR057697">
    <property type="entry name" value="DUF7937"/>
</dbReference>
<reference evidence="4 5" key="1">
    <citation type="submission" date="2020-12" db="EMBL/GenBank/DDBJ databases">
        <title>Brachybacterium sp. MASK1Z-5, whole genome shotgun sequence.</title>
        <authorList>
            <person name="Tuo L."/>
        </authorList>
    </citation>
    <scope>NUCLEOTIDE SEQUENCE [LARGE SCALE GENOMIC DNA]</scope>
    <source>
        <strain evidence="4 5">MASK1Z-5</strain>
    </source>
</reference>
<name>A0ABS1BB01_9MICO</name>
<feature type="transmembrane region" description="Helical" evidence="2">
    <location>
        <begin position="325"/>
        <end position="346"/>
    </location>
</feature>
<feature type="transmembrane region" description="Helical" evidence="2">
    <location>
        <begin position="217"/>
        <end position="238"/>
    </location>
</feature>
<proteinExistence type="predicted"/>
<gene>
    <name evidence="4" type="ORF">I8D64_10380</name>
</gene>
<evidence type="ECO:0000313" key="4">
    <source>
        <dbReference type="EMBL" id="MBK0331811.1"/>
    </source>
</evidence>
<feature type="transmembrane region" description="Helical" evidence="2">
    <location>
        <begin position="421"/>
        <end position="438"/>
    </location>
</feature>
<organism evidence="4 5">
    <name type="scientific">Brachybacterium halotolerans</name>
    <dbReference type="NCBI Taxonomy" id="2795215"/>
    <lineage>
        <taxon>Bacteria</taxon>
        <taxon>Bacillati</taxon>
        <taxon>Actinomycetota</taxon>
        <taxon>Actinomycetes</taxon>
        <taxon>Micrococcales</taxon>
        <taxon>Dermabacteraceae</taxon>
        <taxon>Brachybacterium</taxon>
    </lineage>
</organism>
<feature type="compositionally biased region" description="Gly residues" evidence="1">
    <location>
        <begin position="102"/>
        <end position="114"/>
    </location>
</feature>
<feature type="domain" description="DUF7937" evidence="3">
    <location>
        <begin position="187"/>
        <end position="578"/>
    </location>
</feature>
<comment type="caution">
    <text evidence="4">The sequence shown here is derived from an EMBL/GenBank/DDBJ whole genome shotgun (WGS) entry which is preliminary data.</text>
</comment>
<protein>
    <recommendedName>
        <fullName evidence="3">DUF7937 domain-containing protein</fullName>
    </recommendedName>
</protein>
<feature type="compositionally biased region" description="Basic and acidic residues" evidence="1">
    <location>
        <begin position="119"/>
        <end position="138"/>
    </location>
</feature>
<evidence type="ECO:0000256" key="2">
    <source>
        <dbReference type="SAM" id="Phobius"/>
    </source>
</evidence>
<feature type="region of interest" description="Disordered" evidence="1">
    <location>
        <begin position="1"/>
        <end position="172"/>
    </location>
</feature>
<feature type="compositionally biased region" description="Basic and acidic residues" evidence="1">
    <location>
        <begin position="1"/>
        <end position="12"/>
    </location>
</feature>
<keyword evidence="2" id="KW-0472">Membrane</keyword>
<feature type="transmembrane region" description="Helical" evidence="2">
    <location>
        <begin position="384"/>
        <end position="401"/>
    </location>
</feature>
<accession>A0ABS1BB01</accession>
<evidence type="ECO:0000256" key="1">
    <source>
        <dbReference type="SAM" id="MobiDB-lite"/>
    </source>
</evidence>
<feature type="transmembrane region" description="Helical" evidence="2">
    <location>
        <begin position="547"/>
        <end position="569"/>
    </location>
</feature>
<feature type="compositionally biased region" description="Low complexity" evidence="1">
    <location>
        <begin position="90"/>
        <end position="101"/>
    </location>
</feature>
<dbReference type="EMBL" id="JAEDAJ010000005">
    <property type="protein sequence ID" value="MBK0331811.1"/>
    <property type="molecule type" value="Genomic_DNA"/>
</dbReference>
<keyword evidence="2" id="KW-0812">Transmembrane</keyword>
<feature type="transmembrane region" description="Helical" evidence="2">
    <location>
        <begin position="450"/>
        <end position="483"/>
    </location>
</feature>
<feature type="transmembrane region" description="Helical" evidence="2">
    <location>
        <begin position="519"/>
        <end position="541"/>
    </location>
</feature>
<feature type="compositionally biased region" description="Polar residues" evidence="1">
    <location>
        <begin position="148"/>
        <end position="165"/>
    </location>
</feature>
<keyword evidence="2" id="KW-1133">Transmembrane helix</keyword>